<dbReference type="OrthoDB" id="2935572at2759"/>
<name>A0A423XFZ7_9PEZI</name>
<gene>
    <name evidence="4" type="ORF">VPNG_03374</name>
</gene>
<dbReference type="STRING" id="1230097.A0A423XFZ7"/>
<dbReference type="InterPro" id="IPR035979">
    <property type="entry name" value="RBD_domain_sf"/>
</dbReference>
<dbReference type="EMBL" id="LKEB01000011">
    <property type="protein sequence ID" value="ROW15044.1"/>
    <property type="molecule type" value="Genomic_DNA"/>
</dbReference>
<reference evidence="4 5" key="1">
    <citation type="submission" date="2015-09" db="EMBL/GenBank/DDBJ databases">
        <title>Host preference determinants of Valsa canker pathogens revealed by comparative genomics.</title>
        <authorList>
            <person name="Yin Z."/>
            <person name="Huang L."/>
        </authorList>
    </citation>
    <scope>NUCLEOTIDE SEQUENCE [LARGE SCALE GENOMIC DNA]</scope>
    <source>
        <strain evidence="4 5">SXYLt</strain>
    </source>
</reference>
<feature type="compositionally biased region" description="Acidic residues" evidence="2">
    <location>
        <begin position="128"/>
        <end position="137"/>
    </location>
</feature>
<dbReference type="CDD" id="cd12261">
    <property type="entry name" value="RRM1_3_MRN1"/>
    <property type="match status" value="1"/>
</dbReference>
<evidence type="ECO:0000313" key="4">
    <source>
        <dbReference type="EMBL" id="ROW15044.1"/>
    </source>
</evidence>
<keyword evidence="5" id="KW-1185">Reference proteome</keyword>
<feature type="compositionally biased region" description="Acidic residues" evidence="2">
    <location>
        <begin position="366"/>
        <end position="375"/>
    </location>
</feature>
<evidence type="ECO:0000256" key="2">
    <source>
        <dbReference type="SAM" id="MobiDB-lite"/>
    </source>
</evidence>
<feature type="region of interest" description="Disordered" evidence="2">
    <location>
        <begin position="83"/>
        <end position="106"/>
    </location>
</feature>
<sequence length="388" mass="43361">MSNSIGGQTVTLDRNYFDTLVRRANFNTEDALLNPLLSISKAEYDGMKQIAAKYANLRQNLLRGGVGEETIDLLSQDDATIEDQKATTAPGPAAMNETHGDSHTPAHPMPYGHVHTREVSDWADMDADAAEDDEDESGGGPVADVPDPVYTRPTAMQPSYERQCFRSVIVTNLPEGVTHSDITEAVRGGQLLDIHIRADRSAGVSFLLASDAQAFFEHVRRRDLYIKNKRVYIRWHDRHLTLSGHVARQISSGATRNLVIRRCDPRLTEKSIREDLDHIDKLVVIKVDFIGGSCYIKTNSVHNAMYARTCMMSRAKYKGSRIEWDLDECAQPYEQPAQARPRKDNLSAKKTDAMTMANRFHLLNLEDDGDEDEMSPDFKAKKTVGIAA</sequence>
<dbReference type="Gene3D" id="3.30.70.330">
    <property type="match status" value="1"/>
</dbReference>
<proteinExistence type="predicted"/>
<dbReference type="GO" id="GO:0003723">
    <property type="term" value="F:RNA binding"/>
    <property type="evidence" value="ECO:0007669"/>
    <property type="project" value="UniProtKB-UniRule"/>
</dbReference>
<dbReference type="Proteomes" id="UP000285146">
    <property type="component" value="Unassembled WGS sequence"/>
</dbReference>
<dbReference type="InterPro" id="IPR012677">
    <property type="entry name" value="Nucleotide-bd_a/b_plait_sf"/>
</dbReference>
<feature type="region of interest" description="Disordered" evidence="2">
    <location>
        <begin position="128"/>
        <end position="149"/>
    </location>
</feature>
<accession>A0A423XFZ7</accession>
<protein>
    <recommendedName>
        <fullName evidence="3">RRM domain-containing protein</fullName>
    </recommendedName>
</protein>
<organism evidence="4 5">
    <name type="scientific">Cytospora leucostoma</name>
    <dbReference type="NCBI Taxonomy" id="1230097"/>
    <lineage>
        <taxon>Eukaryota</taxon>
        <taxon>Fungi</taxon>
        <taxon>Dikarya</taxon>
        <taxon>Ascomycota</taxon>
        <taxon>Pezizomycotina</taxon>
        <taxon>Sordariomycetes</taxon>
        <taxon>Sordariomycetidae</taxon>
        <taxon>Diaporthales</taxon>
        <taxon>Cytosporaceae</taxon>
        <taxon>Cytospora</taxon>
    </lineage>
</organism>
<dbReference type="InParanoid" id="A0A423XFZ7"/>
<evidence type="ECO:0000256" key="1">
    <source>
        <dbReference type="PROSITE-ProRule" id="PRU00176"/>
    </source>
</evidence>
<dbReference type="SUPFAM" id="SSF54928">
    <property type="entry name" value="RNA-binding domain, RBD"/>
    <property type="match status" value="1"/>
</dbReference>
<keyword evidence="1" id="KW-0694">RNA-binding</keyword>
<evidence type="ECO:0000259" key="3">
    <source>
        <dbReference type="PROSITE" id="PS50102"/>
    </source>
</evidence>
<comment type="caution">
    <text evidence="4">The sequence shown here is derived from an EMBL/GenBank/DDBJ whole genome shotgun (WGS) entry which is preliminary data.</text>
</comment>
<feature type="region of interest" description="Disordered" evidence="2">
    <location>
        <begin position="366"/>
        <end position="388"/>
    </location>
</feature>
<dbReference type="AlphaFoldDB" id="A0A423XFZ7"/>
<evidence type="ECO:0000313" key="5">
    <source>
        <dbReference type="Proteomes" id="UP000285146"/>
    </source>
</evidence>
<dbReference type="InterPro" id="IPR000504">
    <property type="entry name" value="RRM_dom"/>
</dbReference>
<dbReference type="PROSITE" id="PS50102">
    <property type="entry name" value="RRM"/>
    <property type="match status" value="1"/>
</dbReference>
<feature type="domain" description="RRM" evidence="3">
    <location>
        <begin position="166"/>
        <end position="238"/>
    </location>
</feature>